<dbReference type="PROSITE" id="PS00383">
    <property type="entry name" value="TYR_PHOSPHATASE_1"/>
    <property type="match status" value="1"/>
</dbReference>
<name>A0A1Y1URG2_9TREE</name>
<evidence type="ECO:0000256" key="1">
    <source>
        <dbReference type="ARBA" id="ARBA00008601"/>
    </source>
</evidence>
<dbReference type="GO" id="GO:0008138">
    <property type="term" value="F:protein tyrosine/serine/threonine phosphatase activity"/>
    <property type="evidence" value="ECO:0007669"/>
    <property type="project" value="TreeGrafter"/>
</dbReference>
<dbReference type="InterPro" id="IPR000387">
    <property type="entry name" value="Tyr_Pase_dom"/>
</dbReference>
<dbReference type="GO" id="GO:0005634">
    <property type="term" value="C:nucleus"/>
    <property type="evidence" value="ECO:0007669"/>
    <property type="project" value="TreeGrafter"/>
</dbReference>
<evidence type="ECO:0000256" key="3">
    <source>
        <dbReference type="ARBA" id="ARBA00022801"/>
    </source>
</evidence>
<dbReference type="GeneID" id="33556604"/>
<comment type="caution">
    <text evidence="8">The sequence shown here is derived from an EMBL/GenBank/DDBJ whole genome shotgun (WGS) entry which is preliminary data.</text>
</comment>
<dbReference type="Proteomes" id="UP000193218">
    <property type="component" value="Unassembled WGS sequence"/>
</dbReference>
<proteinExistence type="inferred from homology"/>
<evidence type="ECO:0000259" key="7">
    <source>
        <dbReference type="PROSITE" id="PS50056"/>
    </source>
</evidence>
<dbReference type="EMBL" id="NBSH01000002">
    <property type="protein sequence ID" value="ORX40074.1"/>
    <property type="molecule type" value="Genomic_DNA"/>
</dbReference>
<sequence length="751" mass="80999">MTLQPDQKAGPIRPRLPGRTSSTRSYQDDPAPSDSAKSDDDAITDVYKSVEQTGSLEAAAKKLQQIAVARAWEDDAEEAAYLAQSNQAWQDEEEDNGNGDYDDDEDGYGYGYGYGHGQQRDDQDQEDIVHLQEIVPGLWVGDLVAAMDAPGLEERGITNILSCLRPSLEFSNEFSVYPLEIDDHADTDILSHLPSCVAWINDAMDKKQRAEQNEAGEELPGAEEIKAINEGRSNTPTTRSKLIDPRAGITKPGSVLVHCQAGMSRSATVAAAYLMRVLNIGPVEAVELIQEKRPVVSPSDTFWYQLGLFHNADGRVSLRDRSTRQYYMERTTNEFMNGNGGAPAMDKMAKYPATPTLSRPATPAGTRGRRKIRCKACRRELAVREHMMDHILDQAPTSRPRTPSEASLNPHRSSFSFGSGFTSVDPSKNPSQPTSRRPSIISEVINPLTGKPGATRSRQPSMSLSMTSAHPSPAQISSIDKDKERVSPGVPSPGGLPYPKTGTGPNGDVRDPDPSESSTDSKSSKPFPSSDSSSNSRSYLTADQLANRLPPHLQALRTRKISMSDLTSPFNASPASSPERESPAPPPGPVLTKSADSVPRLSASPAPASPAPESPSSPVALGRSKSIGAGERRASDRSTASGRRLSTLAMTPAEGLGRRTSLSDRRGSIGVPGPSGPPILVNPKCSGYFVEPLTWMEPILQKGDISGKIVCPNEKCGVKLGNFDWAGVQCGCKEWVTPGFCIHRSKVDEVF</sequence>
<feature type="region of interest" description="Disordered" evidence="5">
    <location>
        <begin position="79"/>
        <end position="124"/>
    </location>
</feature>
<dbReference type="InterPro" id="IPR020422">
    <property type="entry name" value="TYR_PHOSPHATASE_DUAL_dom"/>
</dbReference>
<evidence type="ECO:0000256" key="2">
    <source>
        <dbReference type="ARBA" id="ARBA00013064"/>
    </source>
</evidence>
<feature type="compositionally biased region" description="Polar residues" evidence="5">
    <location>
        <begin position="395"/>
        <end position="412"/>
    </location>
</feature>
<feature type="compositionally biased region" description="Polar residues" evidence="5">
    <location>
        <begin position="456"/>
        <end position="478"/>
    </location>
</feature>
<evidence type="ECO:0000256" key="4">
    <source>
        <dbReference type="ARBA" id="ARBA00022912"/>
    </source>
</evidence>
<dbReference type="RefSeq" id="XP_021873859.1">
    <property type="nucleotide sequence ID" value="XM_022014796.1"/>
</dbReference>
<feature type="domain" description="Tyrosine-protein phosphatase" evidence="6">
    <location>
        <begin position="130"/>
        <end position="315"/>
    </location>
</feature>
<dbReference type="Gene3D" id="3.90.190.10">
    <property type="entry name" value="Protein tyrosine phosphatase superfamily"/>
    <property type="match status" value="1"/>
</dbReference>
<keyword evidence="4" id="KW-0904">Protein phosphatase</keyword>
<feature type="domain" description="Tyrosine specific protein phosphatases" evidence="7">
    <location>
        <begin position="255"/>
        <end position="304"/>
    </location>
</feature>
<dbReference type="Pfam" id="PF00782">
    <property type="entry name" value="DSPc"/>
    <property type="match status" value="1"/>
</dbReference>
<evidence type="ECO:0000256" key="5">
    <source>
        <dbReference type="SAM" id="MobiDB-lite"/>
    </source>
</evidence>
<dbReference type="InterPro" id="IPR016130">
    <property type="entry name" value="Tyr_Pase_AS"/>
</dbReference>
<feature type="region of interest" description="Disordered" evidence="5">
    <location>
        <begin position="1"/>
        <end position="46"/>
    </location>
</feature>
<dbReference type="PANTHER" id="PTHR45848:SF4">
    <property type="entry name" value="DUAL SPECIFICITY PROTEIN PHOSPHATASE 12"/>
    <property type="match status" value="1"/>
</dbReference>
<dbReference type="STRING" id="4999.A0A1Y1URG2"/>
<dbReference type="InParanoid" id="A0A1Y1URG2"/>
<evidence type="ECO:0000259" key="6">
    <source>
        <dbReference type="PROSITE" id="PS50054"/>
    </source>
</evidence>
<reference evidence="8 9" key="1">
    <citation type="submission" date="2017-03" db="EMBL/GenBank/DDBJ databases">
        <title>Widespread Adenine N6-methylation of Active Genes in Fungi.</title>
        <authorList>
            <consortium name="DOE Joint Genome Institute"/>
            <person name="Mondo S.J."/>
            <person name="Dannebaum R.O."/>
            <person name="Kuo R.C."/>
            <person name="Louie K.B."/>
            <person name="Bewick A.J."/>
            <person name="Labutti K."/>
            <person name="Haridas S."/>
            <person name="Kuo A."/>
            <person name="Salamov A."/>
            <person name="Ahrendt S.R."/>
            <person name="Lau R."/>
            <person name="Bowen B.P."/>
            <person name="Lipzen A."/>
            <person name="Sullivan W."/>
            <person name="Andreopoulos W.B."/>
            <person name="Clum A."/>
            <person name="Lindquist E."/>
            <person name="Daum C."/>
            <person name="Northen T.R."/>
            <person name="Ramamoorthy G."/>
            <person name="Schmitz R.J."/>
            <person name="Gryganskyi A."/>
            <person name="Culley D."/>
            <person name="Magnuson J."/>
            <person name="James T.Y."/>
            <person name="O'Malley M.A."/>
            <person name="Stajich J.E."/>
            <person name="Spatafora J.W."/>
            <person name="Visel A."/>
            <person name="Grigoriev I.V."/>
        </authorList>
    </citation>
    <scope>NUCLEOTIDE SEQUENCE [LARGE SCALE GENOMIC DNA]</scope>
    <source>
        <strain evidence="8 9">NRRL Y-17943</strain>
    </source>
</reference>
<dbReference type="FunCoup" id="A0A1Y1URG2">
    <property type="interactions" value="508"/>
</dbReference>
<evidence type="ECO:0000313" key="8">
    <source>
        <dbReference type="EMBL" id="ORX40074.1"/>
    </source>
</evidence>
<dbReference type="OrthoDB" id="2017893at2759"/>
<organism evidence="8 9">
    <name type="scientific">Kockovaella imperatae</name>
    <dbReference type="NCBI Taxonomy" id="4999"/>
    <lineage>
        <taxon>Eukaryota</taxon>
        <taxon>Fungi</taxon>
        <taxon>Dikarya</taxon>
        <taxon>Basidiomycota</taxon>
        <taxon>Agaricomycotina</taxon>
        <taxon>Tremellomycetes</taxon>
        <taxon>Tremellales</taxon>
        <taxon>Cuniculitremaceae</taxon>
        <taxon>Kockovaella</taxon>
    </lineage>
</organism>
<feature type="compositionally biased region" description="Low complexity" evidence="5">
    <location>
        <begin position="413"/>
        <end position="423"/>
    </location>
</feature>
<evidence type="ECO:0000313" key="9">
    <source>
        <dbReference type="Proteomes" id="UP000193218"/>
    </source>
</evidence>
<accession>A0A1Y1URG2</accession>
<dbReference type="GO" id="GO:0004725">
    <property type="term" value="F:protein tyrosine phosphatase activity"/>
    <property type="evidence" value="ECO:0007669"/>
    <property type="project" value="UniProtKB-EC"/>
</dbReference>
<dbReference type="InterPro" id="IPR029021">
    <property type="entry name" value="Prot-tyrosine_phosphatase-like"/>
</dbReference>
<feature type="region of interest" description="Disordered" evidence="5">
    <location>
        <begin position="389"/>
        <end position="675"/>
    </location>
</feature>
<dbReference type="CDD" id="cd14498">
    <property type="entry name" value="DSP"/>
    <property type="match status" value="1"/>
</dbReference>
<feature type="compositionally biased region" description="Polar residues" evidence="5">
    <location>
        <begin position="424"/>
        <end position="437"/>
    </location>
</feature>
<feature type="compositionally biased region" description="Low complexity" evidence="5">
    <location>
        <begin position="515"/>
        <end position="538"/>
    </location>
</feature>
<dbReference type="PROSITE" id="PS50056">
    <property type="entry name" value="TYR_PHOSPHATASE_2"/>
    <property type="match status" value="1"/>
</dbReference>
<feature type="compositionally biased region" description="Acidic residues" evidence="5">
    <location>
        <begin position="90"/>
        <end position="107"/>
    </location>
</feature>
<gene>
    <name evidence="8" type="ORF">BD324DRAFT_616140</name>
</gene>
<keyword evidence="9" id="KW-1185">Reference proteome</keyword>
<comment type="similarity">
    <text evidence="1">Belongs to the protein-tyrosine phosphatase family. Non-receptor class dual specificity subfamily.</text>
</comment>
<keyword evidence="3" id="KW-0378">Hydrolase</keyword>
<dbReference type="PANTHER" id="PTHR45848">
    <property type="entry name" value="DUAL SPECIFICITY PROTEIN PHOSPHATASE 12 FAMILY MEMBER"/>
    <property type="match status" value="1"/>
</dbReference>
<dbReference type="SUPFAM" id="SSF52799">
    <property type="entry name" value="(Phosphotyrosine protein) phosphatases II"/>
    <property type="match status" value="1"/>
</dbReference>
<protein>
    <recommendedName>
        <fullName evidence="2">protein-tyrosine-phosphatase</fullName>
        <ecNumber evidence="2">3.1.3.48</ecNumber>
    </recommendedName>
</protein>
<dbReference type="EC" id="3.1.3.48" evidence="2"/>
<dbReference type="InterPro" id="IPR000340">
    <property type="entry name" value="Dual-sp_phosphatase_cat-dom"/>
</dbReference>
<dbReference type="PROSITE" id="PS50054">
    <property type="entry name" value="TYR_PHOSPHATASE_DUAL"/>
    <property type="match status" value="1"/>
</dbReference>
<dbReference type="SMART" id="SM00195">
    <property type="entry name" value="DSPc"/>
    <property type="match status" value="1"/>
</dbReference>
<dbReference type="AlphaFoldDB" id="A0A1Y1URG2"/>